<dbReference type="PROSITE" id="PS50297">
    <property type="entry name" value="ANK_REP_REGION"/>
    <property type="match status" value="8"/>
</dbReference>
<evidence type="ECO:0000313" key="6">
    <source>
        <dbReference type="EMBL" id="JAB56331.1"/>
    </source>
</evidence>
<dbReference type="InterPro" id="IPR057092">
    <property type="entry name" value="SAM_KIDINS220"/>
</dbReference>
<dbReference type="PANTHER" id="PTHR24116">
    <property type="entry name" value="KINASE D-INTERACTING SUBSTRATE OF 220 KDA"/>
    <property type="match status" value="1"/>
</dbReference>
<evidence type="ECO:0000256" key="3">
    <source>
        <dbReference type="SAM" id="Phobius"/>
    </source>
</evidence>
<dbReference type="GO" id="GO:0030165">
    <property type="term" value="F:PDZ domain binding"/>
    <property type="evidence" value="ECO:0007669"/>
    <property type="project" value="TreeGrafter"/>
</dbReference>
<feature type="repeat" description="ANK" evidence="1">
    <location>
        <begin position="44"/>
        <end position="76"/>
    </location>
</feature>
<dbReference type="InterPro" id="IPR013761">
    <property type="entry name" value="SAM/pointed_sf"/>
</dbReference>
<feature type="transmembrane region" description="Helical" evidence="3">
    <location>
        <begin position="507"/>
        <end position="526"/>
    </location>
</feature>
<dbReference type="InterPro" id="IPR011646">
    <property type="entry name" value="KAP_P-loop"/>
</dbReference>
<proteinExistence type="evidence at transcript level"/>
<keyword evidence="3" id="KW-0812">Transmembrane</keyword>
<dbReference type="Pfam" id="PF07693">
    <property type="entry name" value="KAP_NTPase"/>
    <property type="match status" value="1"/>
</dbReference>
<keyword evidence="1" id="KW-0040">ANK repeat</keyword>
<dbReference type="SUPFAM" id="SSF47769">
    <property type="entry name" value="SAM/Pointed domain"/>
    <property type="match status" value="1"/>
</dbReference>
<dbReference type="GO" id="GO:0016301">
    <property type="term" value="F:kinase activity"/>
    <property type="evidence" value="ECO:0007669"/>
    <property type="project" value="UniProtKB-KW"/>
</dbReference>
<feature type="repeat" description="ANK" evidence="1">
    <location>
        <begin position="77"/>
        <end position="109"/>
    </location>
</feature>
<keyword evidence="3" id="KW-1133">Transmembrane helix</keyword>
<dbReference type="Pfam" id="PF12796">
    <property type="entry name" value="Ank_2"/>
    <property type="match status" value="4"/>
</dbReference>
<dbReference type="GO" id="GO:0019887">
    <property type="term" value="F:protein kinase regulator activity"/>
    <property type="evidence" value="ECO:0007669"/>
    <property type="project" value="TreeGrafter"/>
</dbReference>
<dbReference type="InterPro" id="IPR036770">
    <property type="entry name" value="Ankyrin_rpt-contain_sf"/>
</dbReference>
<feature type="region of interest" description="Disordered" evidence="2">
    <location>
        <begin position="1429"/>
        <end position="1459"/>
    </location>
</feature>
<feature type="region of interest" description="Disordered" evidence="2">
    <location>
        <begin position="1311"/>
        <end position="1339"/>
    </location>
</feature>
<reference evidence="6" key="1">
    <citation type="journal article" date="2014" name="Insect Biochem. Mol. Biol.">
        <title>An insight into the sialome of the frog biting fly, Corethrella appendiculata.</title>
        <authorList>
            <person name="Ribeiro J.M.C."/>
            <person name="Chagas A.C."/>
            <person name="Pham V.M."/>
            <person name="Lounibos L.P."/>
            <person name="Calvo E."/>
        </authorList>
    </citation>
    <scope>NUCLEOTIDE SEQUENCE</scope>
    <source>
        <tissue evidence="6">Salivary glands</tissue>
    </source>
</reference>
<feature type="compositionally biased region" description="Polar residues" evidence="2">
    <location>
        <begin position="1324"/>
        <end position="1335"/>
    </location>
</feature>
<feature type="non-terminal residue" evidence="6">
    <location>
        <position position="1"/>
    </location>
</feature>
<feature type="repeat" description="ANK" evidence="1">
    <location>
        <begin position="110"/>
        <end position="142"/>
    </location>
</feature>
<dbReference type="PANTHER" id="PTHR24116:SF0">
    <property type="entry name" value="KINASE D-INTERACTING SUBSTRATE OF 220 KDA"/>
    <property type="match status" value="1"/>
</dbReference>
<dbReference type="InterPro" id="IPR002110">
    <property type="entry name" value="Ankyrin_rpt"/>
</dbReference>
<keyword evidence="6" id="KW-0808">Transferase</keyword>
<name>W4VRE7_9DIPT</name>
<dbReference type="Pfam" id="PF23307">
    <property type="entry name" value="SAM_KIDINS220"/>
    <property type="match status" value="1"/>
</dbReference>
<dbReference type="InterPro" id="IPR052771">
    <property type="entry name" value="Neurotrophin_sig_adaptor"/>
</dbReference>
<dbReference type="SUPFAM" id="SSF48403">
    <property type="entry name" value="Ankyrin repeat"/>
    <property type="match status" value="1"/>
</dbReference>
<keyword evidence="3" id="KW-0472">Membrane</keyword>
<dbReference type="PROSITE" id="PS50088">
    <property type="entry name" value="ANK_REPEAT"/>
    <property type="match status" value="9"/>
</dbReference>
<feature type="domain" description="Kinase D-interacting substrate of 220 kDa-like SAM" evidence="5">
    <location>
        <begin position="1226"/>
        <end position="1302"/>
    </location>
</feature>
<dbReference type="Gene3D" id="1.25.40.20">
    <property type="entry name" value="Ankyrin repeat-containing domain"/>
    <property type="match status" value="3"/>
</dbReference>
<protein>
    <submittedName>
        <fullName evidence="6">Putative kinase d-interacting substrate</fullName>
    </submittedName>
</protein>
<organism evidence="6">
    <name type="scientific">Corethrella appendiculata</name>
    <dbReference type="NCBI Taxonomy" id="1370023"/>
    <lineage>
        <taxon>Eukaryota</taxon>
        <taxon>Metazoa</taxon>
        <taxon>Ecdysozoa</taxon>
        <taxon>Arthropoda</taxon>
        <taxon>Hexapoda</taxon>
        <taxon>Insecta</taxon>
        <taxon>Pterygota</taxon>
        <taxon>Neoptera</taxon>
        <taxon>Endopterygota</taxon>
        <taxon>Diptera</taxon>
        <taxon>Nematocera</taxon>
        <taxon>Culicoidea</taxon>
        <taxon>Chaoboridae</taxon>
        <taxon>Corethrella</taxon>
    </lineage>
</organism>
<feature type="transmembrane region" description="Helical" evidence="3">
    <location>
        <begin position="700"/>
        <end position="722"/>
    </location>
</feature>
<dbReference type="SMART" id="SM00248">
    <property type="entry name" value="ANK"/>
    <property type="match status" value="11"/>
</dbReference>
<feature type="repeat" description="ANK" evidence="1">
    <location>
        <begin position="309"/>
        <end position="341"/>
    </location>
</feature>
<feature type="repeat" description="ANK" evidence="1">
    <location>
        <begin position="243"/>
        <end position="275"/>
    </location>
</feature>
<evidence type="ECO:0000256" key="2">
    <source>
        <dbReference type="SAM" id="MobiDB-lite"/>
    </source>
</evidence>
<feature type="transmembrane region" description="Helical" evidence="3">
    <location>
        <begin position="532"/>
        <end position="555"/>
    </location>
</feature>
<dbReference type="Pfam" id="PF00023">
    <property type="entry name" value="Ank"/>
    <property type="match status" value="1"/>
</dbReference>
<feature type="repeat" description="ANK" evidence="1">
    <location>
        <begin position="342"/>
        <end position="374"/>
    </location>
</feature>
<evidence type="ECO:0000259" key="5">
    <source>
        <dbReference type="Pfam" id="PF23307"/>
    </source>
</evidence>
<sequence length="1503" mass="165767">LNRCESMGSLSHRALLQYLETDDLAGLKSFLDSRQIQVDDRDENGTTVLMVSSTKGATNFVRELLSRGADVQAQDLDNWSSLLCAAKAGHTEVVEILLDNGADVEHRDMGGWTALMWSAYKGHTQVVALLLERGADVGAHGNYHLGPLLWAAGRGYTEIVQLLVNNGGAKVNVGDKYGTTPLVWACRKGNAEIVDILLKAGANVDTAGMYSWTPLLVAVSGGHQECVSLLLEKKPNVNALDKDGMTALSIACREGLQEIASALIASGAYVNIQDRAGDSPLINAVKGGHRSVVETLLKRHADVDIQGKDRKTALYTAVEKGHTAIVKLILHSNPDLELPTKDGDTPLLRAVRNRNLEITQMLLERKAKVGATDKKGDTSLHVAMRARSKAIVEALLSNPKYSQLLYRSNKAGETPYQLDAMHQKTILGQVFGARRLNANDDSEGMLGYGLYSSALADVLSEPTLTTPITVGLYAKWGSGKSFLLAKLREEMKSFAHQWAEPPIRAPILFFLVCVHLSILVGVILGLCTWSYVWGIVSAAALLVLIYLVNILLTIFNNRYDLNWIYAIENGVSKKLGRLRLIMQVAFCHPPGPQSDSQAMPVRFHFAEASSATPTGEGAVAHMLASLFDAIERHYGTMATGLYRAFRPKPIKSSSGWRWRRMCCIPVVIIFELALLGLITAGCLLIIYYKKQETDIERQPIIVSLYVLLGFLIAGIIANLHAWTKLVTALFMSQGKHLKRAVVSNEAAPLTALGTEVSLMTDMVKCLDAFIGQQSRLVGVVDALDSCDTERTLTVLNAIQTLLSSPQRPFVLLLAVDPHVIAKAAEANSRRLFTEGGIGGHDFLRNLVHLPVYLQNSGLRKVQRAQSTALASYRRTIPDNMNDEQYLGHSASARRLSSASEIMSSQEKLRAPPSTSRPGSKKLRLSESVASSIGSNLHKLGQNPGGGVVDLGRIILTDDYFSDVNPRSMRRLMNVIYITVRLLKAFQIDFSWYRLSSWINLTEQWPLRASMIVLEHDLCGDSLDDTFSLQSVYDKVRPKISCLREAATLLDLDRDERKLDAFLQLHKSDLLVADLRIFLPFTINLDPYLRKVLKEDQQAMEDEGIIMPTKIPLTPMQRPNIPPNVPYHPQMLTQTPHHPVPPPQALHYYNPQQPQPLPMVTYYNQAFSDLSARVRKNSGNLSASASVAANPLPLAALEQIGDQPANPHHHPSPNSRINSLAIDFDTSQIQLAKLSVDELIEILQKVNELKPTIKKMAPILKENAISGRVLMFCNLDELKSVLQLNFGHWEIFKMLILSLRENTVHAAVTGVSGAGSGSSSGAKMLTSSSKQNSFAKSDSKELNDNNLSVFQPIQSNRQKQSVMEKQVTLEEQMICGALQTLNEDAFEDVVGSERPSPTGEMFSQPLAPIKESSELGSPPRLSYNGINNNNNTNNNNNNHHQHNNFHDDSYQIINNNNNNNNSNAFRRHSSHYSSINYNNNNADESLSSVIIMPHYTSSIDDTRL</sequence>
<evidence type="ECO:0000259" key="4">
    <source>
        <dbReference type="Pfam" id="PF07693"/>
    </source>
</evidence>
<keyword evidence="6" id="KW-0418">Kinase</keyword>
<feature type="repeat" description="ANK" evidence="1">
    <location>
        <begin position="177"/>
        <end position="209"/>
    </location>
</feature>
<feature type="domain" description="KAP NTPase" evidence="4">
    <location>
        <begin position="450"/>
        <end position="981"/>
    </location>
</feature>
<accession>W4VRE7</accession>
<feature type="repeat" description="ANK" evidence="1">
    <location>
        <begin position="210"/>
        <end position="242"/>
    </location>
</feature>
<feature type="repeat" description="ANK" evidence="1">
    <location>
        <begin position="276"/>
        <end position="308"/>
    </location>
</feature>
<feature type="region of interest" description="Disordered" evidence="2">
    <location>
        <begin position="901"/>
        <end position="922"/>
    </location>
</feature>
<feature type="transmembrane region" description="Helical" evidence="3">
    <location>
        <begin position="661"/>
        <end position="688"/>
    </location>
</feature>
<dbReference type="EMBL" id="GANO01003540">
    <property type="protein sequence ID" value="JAB56331.1"/>
    <property type="molecule type" value="mRNA"/>
</dbReference>
<evidence type="ECO:0000256" key="1">
    <source>
        <dbReference type="PROSITE-ProRule" id="PRU00023"/>
    </source>
</evidence>